<dbReference type="SUPFAM" id="SSF55008">
    <property type="entry name" value="HMA, heavy metal-associated domain"/>
    <property type="match status" value="1"/>
</dbReference>
<sequence>MEKVFMVEGMMCGNCEKRVNNAVTALDGVSECKANAQENNATVIFDSSKVSEDQIKEAIEEIGYDVK</sequence>
<dbReference type="EMBL" id="CP060636">
    <property type="protein sequence ID" value="QNM11081.1"/>
    <property type="molecule type" value="Genomic_DNA"/>
</dbReference>
<protein>
    <submittedName>
        <fullName evidence="3">Heavy-metal-associated domain-containing protein</fullName>
    </submittedName>
</protein>
<gene>
    <name evidence="3" type="ORF">H9Q80_12510</name>
</gene>
<dbReference type="KEGG" id="ehn:H9Q80_12510"/>
<keyword evidence="4" id="KW-1185">Reference proteome</keyword>
<dbReference type="Pfam" id="PF00403">
    <property type="entry name" value="HMA"/>
    <property type="match status" value="1"/>
</dbReference>
<dbReference type="AlphaFoldDB" id="A0A7G9GJU9"/>
<dbReference type="Gene3D" id="3.30.70.100">
    <property type="match status" value="1"/>
</dbReference>
<evidence type="ECO:0000256" key="1">
    <source>
        <dbReference type="ARBA" id="ARBA00022723"/>
    </source>
</evidence>
<keyword evidence="1" id="KW-0479">Metal-binding</keyword>
<evidence type="ECO:0000259" key="2">
    <source>
        <dbReference type="PROSITE" id="PS50846"/>
    </source>
</evidence>
<dbReference type="Proteomes" id="UP000515856">
    <property type="component" value="Chromosome"/>
</dbReference>
<reference evidence="3 4" key="1">
    <citation type="submission" date="2020-08" db="EMBL/GenBank/DDBJ databases">
        <authorList>
            <person name="Liu C."/>
            <person name="Sun Q."/>
        </authorList>
    </citation>
    <scope>NUCLEOTIDE SEQUENCE [LARGE SCALE GENOMIC DNA]</scope>
    <source>
        <strain evidence="3 4">NSJ-61</strain>
    </source>
</reference>
<name>A0A7G9GJU9_9FIRM</name>
<dbReference type="FunFam" id="3.30.70.100:FF:000001">
    <property type="entry name" value="ATPase copper transporting beta"/>
    <property type="match status" value="1"/>
</dbReference>
<feature type="domain" description="HMA" evidence="2">
    <location>
        <begin position="1"/>
        <end position="67"/>
    </location>
</feature>
<evidence type="ECO:0000313" key="3">
    <source>
        <dbReference type="EMBL" id="QNM11081.1"/>
    </source>
</evidence>
<dbReference type="GO" id="GO:0046872">
    <property type="term" value="F:metal ion binding"/>
    <property type="evidence" value="ECO:0007669"/>
    <property type="project" value="UniProtKB-KW"/>
</dbReference>
<dbReference type="InterPro" id="IPR036163">
    <property type="entry name" value="HMA_dom_sf"/>
</dbReference>
<dbReference type="CDD" id="cd00371">
    <property type="entry name" value="HMA"/>
    <property type="match status" value="1"/>
</dbReference>
<dbReference type="RefSeq" id="WP_117453888.1">
    <property type="nucleotide sequence ID" value="NZ_CP060636.1"/>
</dbReference>
<evidence type="ECO:0000313" key="4">
    <source>
        <dbReference type="Proteomes" id="UP000515856"/>
    </source>
</evidence>
<dbReference type="PROSITE" id="PS50846">
    <property type="entry name" value="HMA_2"/>
    <property type="match status" value="1"/>
</dbReference>
<accession>A0A7G9GJU9</accession>
<proteinExistence type="predicted"/>
<dbReference type="InterPro" id="IPR006121">
    <property type="entry name" value="HMA_dom"/>
</dbReference>
<organism evidence="3 4">
    <name type="scientific">[Eubacterium] hominis</name>
    <dbReference type="NCBI Taxonomy" id="2764325"/>
    <lineage>
        <taxon>Bacteria</taxon>
        <taxon>Bacillati</taxon>
        <taxon>Bacillota</taxon>
        <taxon>Erysipelotrichia</taxon>
        <taxon>Erysipelotrichales</taxon>
        <taxon>Erysipelotrichaceae</taxon>
        <taxon>Amedibacillus</taxon>
    </lineage>
</organism>